<accession>A0A9P6T862</accession>
<keyword evidence="9" id="KW-1185">Reference proteome</keyword>
<feature type="transmembrane region" description="Helical" evidence="6">
    <location>
        <begin position="582"/>
        <end position="599"/>
    </location>
</feature>
<dbReference type="GO" id="GO:0012505">
    <property type="term" value="C:endomembrane system"/>
    <property type="evidence" value="ECO:0007669"/>
    <property type="project" value="UniProtKB-SubCell"/>
</dbReference>
<keyword evidence="4 6" id="KW-0472">Membrane</keyword>
<sequence length="605" mass="69577">MSSIAFLLLSLATPWVLLYFLRLINPFSARSTTDRSDDPHPIEFEIGFGWICVHTKRLNRISYNLLSTIGAIESNQSRDPKKFDLEPTHQRSRTRSTLILIYDIGTIFILLLQIIGILILTFLFLQLIYQFIFVRPISQHPTTLPERLEGLVRRAIITSHHKKSSISLSPDQITRFSLKPLIPGITIPIDQLPIYLVALIISQTFHEFGHAFVAALNSVPMIESGLIISFPFFPIFYVSIIPLIPSITNAHSKLLALINLRIATAGWIIWNEGGNIGTRIMKVTNLWTDIGDFGINVISVTKTSNITSVLFPNDIITHLNHHSINHFKLTKSPIKFWEEFLSNHNSWSISNDLGWCVNQATFSELGLGCCQVEEDVGSVCFKSSNQRSGCLALPTVTKLIEEGKRCKTERECEDPSKLCVKPIEEKSDFIWFNVTSPSQSFRTVFFQGSSFEILRNVRVSQLIRNYKWIPNRLEPDFQNFCSYLVSLSIGIGFLNLLPIRRLDGILMMKSISHFHSIESVEKDFQHEYIISDEIDELNSNGFGHHIKPFEFNLQLKLLNYIQQSWLNWFLQKWKFMHLLIKFENYIMVFLIMVLINSFIEMFKSL</sequence>
<comment type="caution">
    <text evidence="8">The sequence shown here is derived from an EMBL/GenBank/DDBJ whole genome shotgun (WGS) entry which is preliminary data.</text>
</comment>
<keyword evidence="2 6" id="KW-0812">Transmembrane</keyword>
<evidence type="ECO:0000259" key="7">
    <source>
        <dbReference type="Pfam" id="PF02163"/>
    </source>
</evidence>
<proteinExistence type="predicted"/>
<dbReference type="GO" id="GO:0031293">
    <property type="term" value="P:membrane protein intracellular domain proteolysis"/>
    <property type="evidence" value="ECO:0007669"/>
    <property type="project" value="TreeGrafter"/>
</dbReference>
<dbReference type="OrthoDB" id="7694678at2759"/>
<reference evidence="8" key="1">
    <citation type="submission" date="2013-11" db="EMBL/GenBank/DDBJ databases">
        <title>Genome sequence of the fusiform rust pathogen reveals effectors for host alternation and coevolution with pine.</title>
        <authorList>
            <consortium name="DOE Joint Genome Institute"/>
            <person name="Smith K."/>
            <person name="Pendleton A."/>
            <person name="Kubisiak T."/>
            <person name="Anderson C."/>
            <person name="Salamov A."/>
            <person name="Aerts A."/>
            <person name="Riley R."/>
            <person name="Clum A."/>
            <person name="Lindquist E."/>
            <person name="Ence D."/>
            <person name="Campbell M."/>
            <person name="Kronenberg Z."/>
            <person name="Feau N."/>
            <person name="Dhillon B."/>
            <person name="Hamelin R."/>
            <person name="Burleigh J."/>
            <person name="Smith J."/>
            <person name="Yandell M."/>
            <person name="Nelson C."/>
            <person name="Grigoriev I."/>
            <person name="Davis J."/>
        </authorList>
    </citation>
    <scope>NUCLEOTIDE SEQUENCE</scope>
    <source>
        <strain evidence="8">G11</strain>
    </source>
</reference>
<dbReference type="InterPro" id="IPR001193">
    <property type="entry name" value="MBTPS2"/>
</dbReference>
<dbReference type="PANTHER" id="PTHR13325">
    <property type="entry name" value="PROTEASE M50 MEMBRANE-BOUND TRANSCRIPTION FACTOR SITE 2 PROTEASE"/>
    <property type="match status" value="1"/>
</dbReference>
<evidence type="ECO:0000256" key="3">
    <source>
        <dbReference type="ARBA" id="ARBA00022989"/>
    </source>
</evidence>
<dbReference type="GO" id="GO:0005737">
    <property type="term" value="C:cytoplasm"/>
    <property type="evidence" value="ECO:0007669"/>
    <property type="project" value="TreeGrafter"/>
</dbReference>
<dbReference type="InterPro" id="IPR008915">
    <property type="entry name" value="Peptidase_M50"/>
</dbReference>
<evidence type="ECO:0000256" key="2">
    <source>
        <dbReference type="ARBA" id="ARBA00022692"/>
    </source>
</evidence>
<keyword evidence="3 6" id="KW-1133">Transmembrane helix</keyword>
<feature type="transmembrane region" description="Helical" evidence="6">
    <location>
        <begin position="6"/>
        <end position="25"/>
    </location>
</feature>
<feature type="transmembrane region" description="Helical" evidence="6">
    <location>
        <begin position="482"/>
        <end position="499"/>
    </location>
</feature>
<feature type="domain" description="Peptidase M50" evidence="7">
    <location>
        <begin position="195"/>
        <end position="513"/>
    </location>
</feature>
<dbReference type="GO" id="GO:1905897">
    <property type="term" value="P:regulation of response to endoplasmic reticulum stress"/>
    <property type="evidence" value="ECO:0007669"/>
    <property type="project" value="TreeGrafter"/>
</dbReference>
<evidence type="ECO:0000256" key="5">
    <source>
        <dbReference type="ARBA" id="ARBA00032658"/>
    </source>
</evidence>
<feature type="transmembrane region" description="Helical" evidence="6">
    <location>
        <begin position="100"/>
        <end position="129"/>
    </location>
</feature>
<dbReference type="PANTHER" id="PTHR13325:SF3">
    <property type="entry name" value="MEMBRANE-BOUND TRANSCRIPTION FACTOR SITE-2 PROTEASE"/>
    <property type="match status" value="1"/>
</dbReference>
<dbReference type="AlphaFoldDB" id="A0A9P6T862"/>
<evidence type="ECO:0000256" key="1">
    <source>
        <dbReference type="ARBA" id="ARBA00004127"/>
    </source>
</evidence>
<evidence type="ECO:0000256" key="6">
    <source>
        <dbReference type="SAM" id="Phobius"/>
    </source>
</evidence>
<dbReference type="EMBL" id="MU167338">
    <property type="protein sequence ID" value="KAG0142762.1"/>
    <property type="molecule type" value="Genomic_DNA"/>
</dbReference>
<comment type="subcellular location">
    <subcellularLocation>
        <location evidence="1">Endomembrane system</location>
        <topology evidence="1">Multi-pass membrane protein</topology>
    </subcellularLocation>
</comment>
<organism evidence="8 9">
    <name type="scientific">Cronartium quercuum f. sp. fusiforme G11</name>
    <dbReference type="NCBI Taxonomy" id="708437"/>
    <lineage>
        <taxon>Eukaryota</taxon>
        <taxon>Fungi</taxon>
        <taxon>Dikarya</taxon>
        <taxon>Basidiomycota</taxon>
        <taxon>Pucciniomycotina</taxon>
        <taxon>Pucciniomycetes</taxon>
        <taxon>Pucciniales</taxon>
        <taxon>Coleosporiaceae</taxon>
        <taxon>Cronartium</taxon>
    </lineage>
</organism>
<dbReference type="GO" id="GO:0004222">
    <property type="term" value="F:metalloendopeptidase activity"/>
    <property type="evidence" value="ECO:0007669"/>
    <property type="project" value="InterPro"/>
</dbReference>
<protein>
    <recommendedName>
        <fullName evidence="5">Endopeptidase S2P</fullName>
    </recommendedName>
</protein>
<evidence type="ECO:0000313" key="8">
    <source>
        <dbReference type="EMBL" id="KAG0142762.1"/>
    </source>
</evidence>
<name>A0A9P6T862_9BASI</name>
<gene>
    <name evidence="8" type="ORF">CROQUDRAFT_135358</name>
</gene>
<dbReference type="GO" id="GO:0016020">
    <property type="term" value="C:membrane"/>
    <property type="evidence" value="ECO:0007669"/>
    <property type="project" value="InterPro"/>
</dbReference>
<evidence type="ECO:0000256" key="4">
    <source>
        <dbReference type="ARBA" id="ARBA00023136"/>
    </source>
</evidence>
<dbReference type="Proteomes" id="UP000886653">
    <property type="component" value="Unassembled WGS sequence"/>
</dbReference>
<dbReference type="Pfam" id="PF02163">
    <property type="entry name" value="Peptidase_M50"/>
    <property type="match status" value="1"/>
</dbReference>
<evidence type="ECO:0000313" key="9">
    <source>
        <dbReference type="Proteomes" id="UP000886653"/>
    </source>
</evidence>